<evidence type="ECO:0000313" key="2">
    <source>
        <dbReference type="Proteomes" id="UP000266841"/>
    </source>
</evidence>
<organism evidence="1 2">
    <name type="scientific">Thalassiosira oceanica</name>
    <name type="common">Marine diatom</name>
    <dbReference type="NCBI Taxonomy" id="159749"/>
    <lineage>
        <taxon>Eukaryota</taxon>
        <taxon>Sar</taxon>
        <taxon>Stramenopiles</taxon>
        <taxon>Ochrophyta</taxon>
        <taxon>Bacillariophyta</taxon>
        <taxon>Coscinodiscophyceae</taxon>
        <taxon>Thalassiosirophycidae</taxon>
        <taxon>Thalassiosirales</taxon>
        <taxon>Thalassiosiraceae</taxon>
        <taxon>Thalassiosira</taxon>
    </lineage>
</organism>
<reference evidence="1 2" key="1">
    <citation type="journal article" date="2012" name="Genome Biol.">
        <title>Genome and low-iron response of an oceanic diatom adapted to chronic iron limitation.</title>
        <authorList>
            <person name="Lommer M."/>
            <person name="Specht M."/>
            <person name="Roy A.S."/>
            <person name="Kraemer L."/>
            <person name="Andreson R."/>
            <person name="Gutowska M.A."/>
            <person name="Wolf J."/>
            <person name="Bergner S.V."/>
            <person name="Schilhabel M.B."/>
            <person name="Klostermeier U.C."/>
            <person name="Beiko R.G."/>
            <person name="Rosenstiel P."/>
            <person name="Hippler M."/>
            <person name="Laroche J."/>
        </authorList>
    </citation>
    <scope>NUCLEOTIDE SEQUENCE [LARGE SCALE GENOMIC DNA]</scope>
    <source>
        <strain evidence="1 2">CCMP1005</strain>
    </source>
</reference>
<proteinExistence type="predicted"/>
<accession>K0RE16</accession>
<dbReference type="Proteomes" id="UP000266841">
    <property type="component" value="Unassembled WGS sequence"/>
</dbReference>
<keyword evidence="2" id="KW-1185">Reference proteome</keyword>
<feature type="non-terminal residue" evidence="1">
    <location>
        <position position="1"/>
    </location>
</feature>
<protein>
    <submittedName>
        <fullName evidence="1">Uncharacterized protein</fullName>
    </submittedName>
</protein>
<name>K0RE16_THAOC</name>
<dbReference type="AlphaFoldDB" id="K0RE16"/>
<comment type="caution">
    <text evidence="1">The sequence shown here is derived from an EMBL/GenBank/DDBJ whole genome shotgun (WGS) entry which is preliminary data.</text>
</comment>
<gene>
    <name evidence="1" type="ORF">THAOC_30495</name>
</gene>
<sequence length="163" mass="17443">IAAGGLSDGQRVEFAVVTNITEEVRASQQDSNLLQKLESERKLQATTVIVEYELGLGELCGDIPCSTLKSSTTMYDVVTSFISDEIANGGFTTKLQQNAATCGDDCVGIQSAIVNNGSAGLDDIIITTQSPTVIPTKSPCEFLLYSDYSKAIKFTSLKNVFDQ</sequence>
<dbReference type="EMBL" id="AGNL01043550">
    <property type="protein sequence ID" value="EJK50504.1"/>
    <property type="molecule type" value="Genomic_DNA"/>
</dbReference>
<evidence type="ECO:0000313" key="1">
    <source>
        <dbReference type="EMBL" id="EJK50504.1"/>
    </source>
</evidence>